<dbReference type="Proteomes" id="UP001149607">
    <property type="component" value="Chromosome"/>
</dbReference>
<evidence type="ECO:0000313" key="3">
    <source>
        <dbReference type="Proteomes" id="UP001149607"/>
    </source>
</evidence>
<name>A0A9X4E4T0_9NEIS</name>
<proteinExistence type="predicted"/>
<evidence type="ECO:0000313" key="1">
    <source>
        <dbReference type="EMBL" id="MDD9328785.1"/>
    </source>
</evidence>
<accession>A0A9X4E4T0</accession>
<evidence type="ECO:0000313" key="2">
    <source>
        <dbReference type="EMBL" id="WWY03126.1"/>
    </source>
</evidence>
<protein>
    <submittedName>
        <fullName evidence="1">Uncharacterized protein</fullName>
    </submittedName>
</protein>
<gene>
    <name evidence="1" type="ORF">ORY91_000054</name>
    <name evidence="2" type="ORF">V9W64_10670</name>
</gene>
<dbReference type="RefSeq" id="WP_274585829.1">
    <property type="nucleotide sequence ID" value="NZ_CP146598.1"/>
</dbReference>
<dbReference type="EMBL" id="CP146598">
    <property type="protein sequence ID" value="WWY03126.1"/>
    <property type="molecule type" value="Genomic_DNA"/>
</dbReference>
<reference evidence="2" key="2">
    <citation type="submission" date="2024-02" db="EMBL/GenBank/DDBJ databases">
        <title>Neisseria leonii sp. nov.</title>
        <authorList>
            <person name="Boutroux M."/>
            <person name="Favre-Rochex S."/>
            <person name="Gorgette O."/>
            <person name="Touak G."/>
            <person name="Muhle E."/>
            <person name="Chesneau O."/>
            <person name="Clermont D."/>
            <person name="Rahi P."/>
        </authorList>
    </citation>
    <scope>NUCLEOTIDE SEQUENCE</scope>
    <source>
        <strain evidence="2">51.81</strain>
    </source>
</reference>
<reference evidence="1" key="1">
    <citation type="submission" date="2022-10" db="EMBL/GenBank/DDBJ databases">
        <authorList>
            <person name="Boutroux M."/>
        </authorList>
    </citation>
    <scope>NUCLEOTIDE SEQUENCE</scope>
    <source>
        <strain evidence="1">51.81</strain>
    </source>
</reference>
<organism evidence="1">
    <name type="scientific">Neisseria leonii</name>
    <dbReference type="NCBI Taxonomy" id="2995413"/>
    <lineage>
        <taxon>Bacteria</taxon>
        <taxon>Pseudomonadati</taxon>
        <taxon>Pseudomonadota</taxon>
        <taxon>Betaproteobacteria</taxon>
        <taxon>Neisseriales</taxon>
        <taxon>Neisseriaceae</taxon>
        <taxon>Neisseria</taxon>
    </lineage>
</organism>
<dbReference type="EMBL" id="JAPQFL010000013">
    <property type="protein sequence ID" value="MDD9328785.1"/>
    <property type="molecule type" value="Genomic_DNA"/>
</dbReference>
<sequence length="225" mass="26811">MRLRQVRYATANLYIEDALGSDEIYRALRDWVGFDSGTPYPAYRTEEAKALFGFLYAEWFRQTFKFKMDLAALPDSDFEPNPYFSDGLFYRVRFRPGALQELRLTIYGEYRDEFETFLATLVERHKANEMRHERFCLATYGACRGNPDARGEALLAFLAQLSAPLWWEWFDGHQEAFAARYNLKERRRLEKTGREFLWEKREIKFGGYRYIYIPDAIPLPYIDEF</sequence>
<keyword evidence="3" id="KW-1185">Reference proteome</keyword>
<dbReference type="AlphaFoldDB" id="A0A9X4E4T0"/>